<sequence length="39" mass="4048">MNPGGSGKLVCLAPKAQKTKEDRLLNSARPVPQGATPCI</sequence>
<dbReference type="EMBL" id="LMTR01000094">
    <property type="protein sequence ID" value="KWT64191.1"/>
    <property type="molecule type" value="Genomic_DNA"/>
</dbReference>
<dbReference type="AlphaFoldDB" id="A0A109B8K6"/>
<evidence type="ECO:0000313" key="1">
    <source>
        <dbReference type="EMBL" id="KWT64191.1"/>
    </source>
</evidence>
<keyword evidence="2" id="KW-1185">Reference proteome</keyword>
<dbReference type="STRING" id="121290.APY04_3455"/>
<gene>
    <name evidence="1" type="ORF">APY04_3455</name>
</gene>
<evidence type="ECO:0000313" key="2">
    <source>
        <dbReference type="Proteomes" id="UP000059074"/>
    </source>
</evidence>
<reference evidence="1 2" key="1">
    <citation type="submission" date="2015-10" db="EMBL/GenBank/DDBJ databases">
        <title>Transcriptomic analysis of a linuron degrading triple-species bacterial consortium.</title>
        <authorList>
            <person name="Albers P."/>
        </authorList>
    </citation>
    <scope>NUCLEOTIDE SEQUENCE [LARGE SCALE GENOMIC DNA]</scope>
    <source>
        <strain evidence="1 2">WDL6</strain>
    </source>
</reference>
<protein>
    <submittedName>
        <fullName evidence="1">Uncharacterized protein</fullName>
    </submittedName>
</protein>
<comment type="caution">
    <text evidence="1">The sequence shown here is derived from an EMBL/GenBank/DDBJ whole genome shotgun (WGS) entry which is preliminary data.</text>
</comment>
<dbReference type="PATRIC" id="fig|121290.4.peg.1815"/>
<proteinExistence type="predicted"/>
<organism evidence="1 2">
    <name type="scientific">Hyphomicrobium sulfonivorans</name>
    <dbReference type="NCBI Taxonomy" id="121290"/>
    <lineage>
        <taxon>Bacteria</taxon>
        <taxon>Pseudomonadati</taxon>
        <taxon>Pseudomonadota</taxon>
        <taxon>Alphaproteobacteria</taxon>
        <taxon>Hyphomicrobiales</taxon>
        <taxon>Hyphomicrobiaceae</taxon>
        <taxon>Hyphomicrobium</taxon>
    </lineage>
</organism>
<name>A0A109B8K6_HYPSL</name>
<dbReference type="Proteomes" id="UP000059074">
    <property type="component" value="Unassembled WGS sequence"/>
</dbReference>
<accession>A0A109B8K6</accession>